<name>A0A0H5AAB8_9PSED</name>
<dbReference type="Proteomes" id="UP000036608">
    <property type="component" value="Chromosome"/>
</dbReference>
<evidence type="ECO:0000313" key="1">
    <source>
        <dbReference type="EMBL" id="AKS06963.1"/>
    </source>
</evidence>
<reference evidence="1 2" key="1">
    <citation type="journal article" date="2015" name="Genome Announc.">
        <title>Complete Genome Sequence of the Rhizobacterium Pseudomonas trivialis Strain IHBB745 with Multiple Plant Growth-Promoting Activities and Tolerance to Desiccation and Alkalinity.</title>
        <authorList>
            <person name="Gulati A."/>
            <person name="Swarnkar M.K."/>
            <person name="Vyas P."/>
            <person name="Rahi P."/>
            <person name="Thakur R."/>
            <person name="Thakur N."/>
            <person name="Singh A.K."/>
        </authorList>
    </citation>
    <scope>NUCLEOTIDE SEQUENCE [LARGE SCALE GENOMIC DNA]</scope>
    <source>
        <strain evidence="2">745</strain>
    </source>
</reference>
<protein>
    <submittedName>
        <fullName evidence="1">Uncharacterized protein</fullName>
    </submittedName>
</protein>
<reference evidence="2" key="2">
    <citation type="submission" date="2015-05" db="EMBL/GenBank/DDBJ databases">
        <authorList>
            <person name="Swarnkar M.K."/>
            <person name="Vyas P."/>
            <person name="Rahi P."/>
            <person name="Thakur R."/>
            <person name="Thakur N."/>
            <person name="Singh A.K."/>
            <person name="Gulati A."/>
        </authorList>
    </citation>
    <scope>NUCLEOTIDE SEQUENCE [LARGE SCALE GENOMIC DNA]</scope>
    <source>
        <strain evidence="2">745</strain>
    </source>
</reference>
<organism evidence="1 2">
    <name type="scientific">Pseudomonas trivialis</name>
    <dbReference type="NCBI Taxonomy" id="200450"/>
    <lineage>
        <taxon>Bacteria</taxon>
        <taxon>Pseudomonadati</taxon>
        <taxon>Pseudomonadota</taxon>
        <taxon>Gammaproteobacteria</taxon>
        <taxon>Pseudomonadales</taxon>
        <taxon>Pseudomonadaceae</taxon>
        <taxon>Pseudomonas</taxon>
    </lineage>
</organism>
<dbReference type="KEGG" id="ptv:AA957_12845"/>
<dbReference type="RefSeq" id="WP_049710537.1">
    <property type="nucleotide sequence ID" value="NZ_CP011507.1"/>
</dbReference>
<sequence length="69" mass="7753">MKQRTRRLLIIAGAVLALVVIVSSIANRGACSYYGYQLDRETRYAPFVGCMVKTSNGWALRSELRTTQQ</sequence>
<dbReference type="PATRIC" id="fig|200450.3.peg.2652"/>
<evidence type="ECO:0000313" key="2">
    <source>
        <dbReference type="Proteomes" id="UP000036608"/>
    </source>
</evidence>
<proteinExistence type="predicted"/>
<dbReference type="EMBL" id="CP011507">
    <property type="protein sequence ID" value="AKS06963.1"/>
    <property type="molecule type" value="Genomic_DNA"/>
</dbReference>
<accession>A0A0H5AAB8</accession>
<gene>
    <name evidence="1" type="ORF">AA957_12845</name>
</gene>
<dbReference type="AlphaFoldDB" id="A0A0H5AAB8"/>